<name>A0A0C3NQ79_PISTI</name>
<protein>
    <submittedName>
        <fullName evidence="2">Uncharacterized protein</fullName>
    </submittedName>
</protein>
<organism evidence="2 3">
    <name type="scientific">Pisolithus tinctorius Marx 270</name>
    <dbReference type="NCBI Taxonomy" id="870435"/>
    <lineage>
        <taxon>Eukaryota</taxon>
        <taxon>Fungi</taxon>
        <taxon>Dikarya</taxon>
        <taxon>Basidiomycota</taxon>
        <taxon>Agaricomycotina</taxon>
        <taxon>Agaricomycetes</taxon>
        <taxon>Agaricomycetidae</taxon>
        <taxon>Boletales</taxon>
        <taxon>Sclerodermatineae</taxon>
        <taxon>Pisolithaceae</taxon>
        <taxon>Pisolithus</taxon>
    </lineage>
</organism>
<dbReference type="InParanoid" id="A0A0C3NQ79"/>
<reference evidence="2 3" key="1">
    <citation type="submission" date="2014-04" db="EMBL/GenBank/DDBJ databases">
        <authorList>
            <consortium name="DOE Joint Genome Institute"/>
            <person name="Kuo A."/>
            <person name="Kohler A."/>
            <person name="Costa M.D."/>
            <person name="Nagy L.G."/>
            <person name="Floudas D."/>
            <person name="Copeland A."/>
            <person name="Barry K.W."/>
            <person name="Cichocki N."/>
            <person name="Veneault-Fourrey C."/>
            <person name="LaButti K."/>
            <person name="Lindquist E.A."/>
            <person name="Lipzen A."/>
            <person name="Lundell T."/>
            <person name="Morin E."/>
            <person name="Murat C."/>
            <person name="Sun H."/>
            <person name="Tunlid A."/>
            <person name="Henrissat B."/>
            <person name="Grigoriev I.V."/>
            <person name="Hibbett D.S."/>
            <person name="Martin F."/>
            <person name="Nordberg H.P."/>
            <person name="Cantor M.N."/>
            <person name="Hua S.X."/>
        </authorList>
    </citation>
    <scope>NUCLEOTIDE SEQUENCE [LARGE SCALE GENOMIC DNA]</scope>
    <source>
        <strain evidence="2 3">Marx 270</strain>
    </source>
</reference>
<evidence type="ECO:0000256" key="1">
    <source>
        <dbReference type="SAM" id="MobiDB-lite"/>
    </source>
</evidence>
<feature type="compositionally biased region" description="Basic residues" evidence="1">
    <location>
        <begin position="1"/>
        <end position="10"/>
    </location>
</feature>
<gene>
    <name evidence="2" type="ORF">M404DRAFT_895501</name>
</gene>
<dbReference type="EMBL" id="KN832029">
    <property type="protein sequence ID" value="KIN97458.1"/>
    <property type="molecule type" value="Genomic_DNA"/>
</dbReference>
<dbReference type="OrthoDB" id="2686056at2759"/>
<feature type="region of interest" description="Disordered" evidence="1">
    <location>
        <begin position="1"/>
        <end position="93"/>
    </location>
</feature>
<proteinExistence type="predicted"/>
<dbReference type="Proteomes" id="UP000054217">
    <property type="component" value="Unassembled WGS sequence"/>
</dbReference>
<evidence type="ECO:0000313" key="3">
    <source>
        <dbReference type="Proteomes" id="UP000054217"/>
    </source>
</evidence>
<feature type="compositionally biased region" description="Low complexity" evidence="1">
    <location>
        <begin position="16"/>
        <end position="28"/>
    </location>
</feature>
<dbReference type="AlphaFoldDB" id="A0A0C3NQ79"/>
<evidence type="ECO:0000313" key="2">
    <source>
        <dbReference type="EMBL" id="KIN97458.1"/>
    </source>
</evidence>
<dbReference type="HOGENOM" id="CLU_113412_0_0_1"/>
<accession>A0A0C3NQ79</accession>
<reference evidence="3" key="2">
    <citation type="submission" date="2015-01" db="EMBL/GenBank/DDBJ databases">
        <title>Evolutionary Origins and Diversification of the Mycorrhizal Mutualists.</title>
        <authorList>
            <consortium name="DOE Joint Genome Institute"/>
            <consortium name="Mycorrhizal Genomics Consortium"/>
            <person name="Kohler A."/>
            <person name="Kuo A."/>
            <person name="Nagy L.G."/>
            <person name="Floudas D."/>
            <person name="Copeland A."/>
            <person name="Barry K.W."/>
            <person name="Cichocki N."/>
            <person name="Veneault-Fourrey C."/>
            <person name="LaButti K."/>
            <person name="Lindquist E.A."/>
            <person name="Lipzen A."/>
            <person name="Lundell T."/>
            <person name="Morin E."/>
            <person name="Murat C."/>
            <person name="Riley R."/>
            <person name="Ohm R."/>
            <person name="Sun H."/>
            <person name="Tunlid A."/>
            <person name="Henrissat B."/>
            <person name="Grigoriev I.V."/>
            <person name="Hibbett D.S."/>
            <person name="Martin F."/>
        </authorList>
    </citation>
    <scope>NUCLEOTIDE SEQUENCE [LARGE SCALE GENOMIC DNA]</scope>
    <source>
        <strain evidence="3">Marx 270</strain>
    </source>
</reference>
<keyword evidence="3" id="KW-1185">Reference proteome</keyword>
<sequence length="182" mass="19577">MARLHPKKCRLFGVGRSRSTSNLSPRSSQAPAGDAIPPTETSARGTLARIRRFLRKSNSTPSPVAAEAVGTGAGEGTQEQPGQPLAVQLEDKPATKKELKPVPAVGEDIDHAAQAFDNIAPMSHLSEGTANIINDANTAFTDIQNFTNTYLEPFKVFNEVVKTLSNVHTFFHSSNTMIECMS</sequence>
<feature type="compositionally biased region" description="Low complexity" evidence="1">
    <location>
        <begin position="63"/>
        <end position="84"/>
    </location>
</feature>